<dbReference type="PANTHER" id="PTHR46401:SF2">
    <property type="entry name" value="GLYCOSYLTRANSFERASE WBBK-RELATED"/>
    <property type="match status" value="1"/>
</dbReference>
<dbReference type="EMBL" id="AZAC01000014">
    <property type="protein sequence ID" value="KIX13635.1"/>
    <property type="molecule type" value="Genomic_DNA"/>
</dbReference>
<dbReference type="InterPro" id="IPR001296">
    <property type="entry name" value="Glyco_trans_1"/>
</dbReference>
<dbReference type="SUPFAM" id="SSF53756">
    <property type="entry name" value="UDP-Glycosyltransferase/glycogen phosphorylase"/>
    <property type="match status" value="1"/>
</dbReference>
<dbReference type="Pfam" id="PF00534">
    <property type="entry name" value="Glycos_transf_1"/>
    <property type="match status" value="1"/>
</dbReference>
<dbReference type="Gene3D" id="3.40.50.2000">
    <property type="entry name" value="Glycogen Phosphorylase B"/>
    <property type="match status" value="2"/>
</dbReference>
<sequence>MILDGRPLQPGFKAHHERGIGRYARNLLRAMEDLYGPQNLELIVQENLPDPGPISRAKRLKTRCAPEWLPFGQRLCAYHWQVGRSLAPSWHKGKVVHFLSHLDAPARVGPKTVITVHDLIFQRLPHLYGHSSNSRFFKLKRWLESRCLFGAAHLISVSEQTKRDIQEIYGLPAEKITVIPEACDPGLQPVDDLCAQGEVLGRLGVKPPFFLYLGGIDQRKGLDTLFEALAHLKQKNEPHELVLVGNIEEDKSYQGLLNSLEQKGLQKSVHLPGFVSDQDLPCLFSACLAFVFPSCYEGFGLPPLEAMTMGAPVIASRASAVPEVVADAGILVEPNNPGELAQAMARLANDNELACKMREKGRKRACLFSWEEAARKTWQVYREVGLT</sequence>
<dbReference type="InParanoid" id="A0A0D2JVM5"/>
<evidence type="ECO:0000259" key="2">
    <source>
        <dbReference type="Pfam" id="PF00534"/>
    </source>
</evidence>
<comment type="caution">
    <text evidence="4">The sequence shown here is derived from an EMBL/GenBank/DDBJ whole genome shotgun (WGS) entry which is preliminary data.</text>
</comment>
<dbReference type="GO" id="GO:0016757">
    <property type="term" value="F:glycosyltransferase activity"/>
    <property type="evidence" value="ECO:0007669"/>
    <property type="project" value="InterPro"/>
</dbReference>
<dbReference type="CDD" id="cd03809">
    <property type="entry name" value="GT4_MtfB-like"/>
    <property type="match status" value="1"/>
</dbReference>
<evidence type="ECO:0000313" key="4">
    <source>
        <dbReference type="EMBL" id="KIX13635.1"/>
    </source>
</evidence>
<dbReference type="PANTHER" id="PTHR46401">
    <property type="entry name" value="GLYCOSYLTRANSFERASE WBBK-RELATED"/>
    <property type="match status" value="1"/>
</dbReference>
<gene>
    <name evidence="4" type="ORF">X474_11540</name>
</gene>
<evidence type="ECO:0000259" key="3">
    <source>
        <dbReference type="Pfam" id="PF13439"/>
    </source>
</evidence>
<feature type="domain" description="Glycosyl transferase family 1" evidence="2">
    <location>
        <begin position="205"/>
        <end position="364"/>
    </location>
</feature>
<dbReference type="GO" id="GO:0009103">
    <property type="term" value="P:lipopolysaccharide biosynthetic process"/>
    <property type="evidence" value="ECO:0007669"/>
    <property type="project" value="TreeGrafter"/>
</dbReference>
<dbReference type="InterPro" id="IPR028098">
    <property type="entry name" value="Glyco_trans_4-like_N"/>
</dbReference>
<protein>
    <submittedName>
        <fullName evidence="4">Glycosyl transferase family 1</fullName>
    </submittedName>
</protein>
<dbReference type="STRING" id="1429043.X474_11540"/>
<dbReference type="Proteomes" id="UP000032233">
    <property type="component" value="Unassembled WGS sequence"/>
</dbReference>
<keyword evidence="1 4" id="KW-0808">Transferase</keyword>
<evidence type="ECO:0000313" key="5">
    <source>
        <dbReference type="Proteomes" id="UP000032233"/>
    </source>
</evidence>
<dbReference type="AlphaFoldDB" id="A0A0D2JVM5"/>
<accession>A0A0D2JVM5</accession>
<proteinExistence type="predicted"/>
<feature type="domain" description="Glycosyltransferase subfamily 4-like N-terminal" evidence="3">
    <location>
        <begin position="19"/>
        <end position="185"/>
    </location>
</feature>
<name>A0A0D2JVM5_9BACT</name>
<reference evidence="4 5" key="1">
    <citation type="submission" date="2013-11" db="EMBL/GenBank/DDBJ databases">
        <title>Metagenomic analysis of a methanogenic consortium involved in long chain n-alkane degradation.</title>
        <authorList>
            <person name="Davidova I.A."/>
            <person name="Callaghan A.V."/>
            <person name="Wawrik B."/>
            <person name="Pruitt S."/>
            <person name="Marks C."/>
            <person name="Duncan K.E."/>
            <person name="Suflita J.M."/>
        </authorList>
    </citation>
    <scope>NUCLEOTIDE SEQUENCE [LARGE SCALE GENOMIC DNA]</scope>
    <source>
        <strain evidence="4 5">SPR</strain>
    </source>
</reference>
<evidence type="ECO:0000256" key="1">
    <source>
        <dbReference type="ARBA" id="ARBA00022679"/>
    </source>
</evidence>
<organism evidence="4 5">
    <name type="scientific">Dethiosulfatarculus sandiegensis</name>
    <dbReference type="NCBI Taxonomy" id="1429043"/>
    <lineage>
        <taxon>Bacteria</taxon>
        <taxon>Pseudomonadati</taxon>
        <taxon>Thermodesulfobacteriota</taxon>
        <taxon>Desulfarculia</taxon>
        <taxon>Desulfarculales</taxon>
        <taxon>Desulfarculaceae</taxon>
        <taxon>Dethiosulfatarculus</taxon>
    </lineage>
</organism>
<dbReference type="FunFam" id="3.40.50.2000:FF:000119">
    <property type="entry name" value="Glycosyl transferase group 1"/>
    <property type="match status" value="1"/>
</dbReference>
<keyword evidence="5" id="KW-1185">Reference proteome</keyword>
<dbReference type="Pfam" id="PF13439">
    <property type="entry name" value="Glyco_transf_4"/>
    <property type="match status" value="1"/>
</dbReference>